<comment type="similarity">
    <text evidence="2">Belongs to the threonine aldolase family.</text>
</comment>
<dbReference type="GO" id="GO:0006567">
    <property type="term" value="P:L-threonine catabolic process"/>
    <property type="evidence" value="ECO:0007669"/>
    <property type="project" value="TreeGrafter"/>
</dbReference>
<dbReference type="EMBL" id="CP036259">
    <property type="protein sequence ID" value="QDR81082.1"/>
    <property type="molecule type" value="Genomic_DNA"/>
</dbReference>
<keyword evidence="8" id="KW-1185">Reference proteome</keyword>
<dbReference type="Gene3D" id="3.40.640.10">
    <property type="entry name" value="Type I PLP-dependent aspartate aminotransferase-like (Major domain)"/>
    <property type="match status" value="1"/>
</dbReference>
<dbReference type="InterPro" id="IPR015421">
    <property type="entry name" value="PyrdxlP-dep_Trfase_major"/>
</dbReference>
<dbReference type="PANTHER" id="PTHR48097">
    <property type="entry name" value="L-THREONINE ALDOLASE-RELATED"/>
    <property type="match status" value="1"/>
</dbReference>
<keyword evidence="3" id="KW-0663">Pyridoxal phosphate</keyword>
<evidence type="ECO:0000259" key="6">
    <source>
        <dbReference type="Pfam" id="PF01212"/>
    </source>
</evidence>
<dbReference type="EC" id="4.1.2.49" evidence="7"/>
<evidence type="ECO:0000256" key="3">
    <source>
        <dbReference type="ARBA" id="ARBA00022898"/>
    </source>
</evidence>
<evidence type="ECO:0000313" key="7">
    <source>
        <dbReference type="EMBL" id="QDR81082.1"/>
    </source>
</evidence>
<proteinExistence type="inferred from homology"/>
<gene>
    <name evidence="7" type="primary">ltaA</name>
    <name evidence="7" type="ORF">SPTER_24380</name>
</gene>
<dbReference type="OrthoDB" id="9774495at2"/>
<dbReference type="InterPro" id="IPR001597">
    <property type="entry name" value="ArAA_b-elim_lyase/Thr_aldolase"/>
</dbReference>
<dbReference type="FunFam" id="3.40.640.10:FF:000030">
    <property type="entry name" value="Low-specificity L-threonine aldolase"/>
    <property type="match status" value="1"/>
</dbReference>
<dbReference type="AlphaFoldDB" id="A0A517DUP9"/>
<dbReference type="InterPro" id="IPR015424">
    <property type="entry name" value="PyrdxlP-dep_Trfase"/>
</dbReference>
<feature type="domain" description="Aromatic amino acid beta-eliminating lyase/threonine aldolase" evidence="6">
    <location>
        <begin position="4"/>
        <end position="287"/>
    </location>
</feature>
<protein>
    <submittedName>
        <fullName evidence="7">L-allo-threonine aldolase</fullName>
        <ecNumber evidence="7">4.1.2.49</ecNumber>
    </submittedName>
</protein>
<dbReference type="PIRSF" id="PIRSF017617">
    <property type="entry name" value="Thr_aldolase"/>
    <property type="match status" value="1"/>
</dbReference>
<dbReference type="GO" id="GO:0005829">
    <property type="term" value="C:cytosol"/>
    <property type="evidence" value="ECO:0007669"/>
    <property type="project" value="TreeGrafter"/>
</dbReference>
<dbReference type="Pfam" id="PF01212">
    <property type="entry name" value="Beta_elim_lyase"/>
    <property type="match status" value="1"/>
</dbReference>
<feature type="modified residue" description="N6-(pyridoxal phosphate)lysine" evidence="5">
    <location>
        <position position="200"/>
    </location>
</feature>
<dbReference type="InterPro" id="IPR015422">
    <property type="entry name" value="PyrdxlP-dep_Trfase_small"/>
</dbReference>
<sequence length="342" mass="37130">MWKDFRSDTVTQPTPAMRQAMMAAVVGDDTLGEDPTVKKLELLSAAMFGKEAALLTVSGTMANQIAIMALTQLGDEIIVGEEAHMYNLEVGALAALACVQARPLPSQEGRFAVSDIKKSIRPRGVQSPVSRVLCLENTYDLNRGYPLPPAYQAEMAQLARNHGLAVYLDGARIFNAAAALQCDLKELAQDVDALQFCLTKGLAAPFGSMLVGSQAFIEKARWIKQRLGGGLRQAGHMAAAGIIALETMRERLHEDHANACRLANALAAIDERLVNVKQVKTNVVQLDFEKIGKEAAWVTEALLQQQIKVKPIGPYACRMITHWGITAGDVDYAAHAIQKIIK</sequence>
<dbReference type="InterPro" id="IPR023603">
    <property type="entry name" value="Low_specificity_L-TA-like"/>
</dbReference>
<dbReference type="GO" id="GO:0008732">
    <property type="term" value="F:L-allo-threonine aldolase activity"/>
    <property type="evidence" value="ECO:0007669"/>
    <property type="project" value="UniProtKB-EC"/>
</dbReference>
<dbReference type="Proteomes" id="UP000320776">
    <property type="component" value="Chromosome"/>
</dbReference>
<dbReference type="SUPFAM" id="SSF53383">
    <property type="entry name" value="PLP-dependent transferases"/>
    <property type="match status" value="1"/>
</dbReference>
<dbReference type="Gene3D" id="3.90.1150.10">
    <property type="entry name" value="Aspartate Aminotransferase, domain 1"/>
    <property type="match status" value="1"/>
</dbReference>
<name>A0A517DUP9_9FIRM</name>
<evidence type="ECO:0000256" key="5">
    <source>
        <dbReference type="PIRSR" id="PIRSR017617-1"/>
    </source>
</evidence>
<evidence type="ECO:0000313" key="8">
    <source>
        <dbReference type="Proteomes" id="UP000320776"/>
    </source>
</evidence>
<evidence type="ECO:0000256" key="4">
    <source>
        <dbReference type="ARBA" id="ARBA00023239"/>
    </source>
</evidence>
<reference evidence="7 8" key="1">
    <citation type="submission" date="2019-02" db="EMBL/GenBank/DDBJ databases">
        <title>Closed genome of Sporomusa termitida DSM 4440.</title>
        <authorList>
            <person name="Poehlein A."/>
            <person name="Daniel R."/>
        </authorList>
    </citation>
    <scope>NUCLEOTIDE SEQUENCE [LARGE SCALE GENOMIC DNA]</scope>
    <source>
        <strain evidence="7 8">DSM 4440</strain>
    </source>
</reference>
<evidence type="ECO:0000256" key="1">
    <source>
        <dbReference type="ARBA" id="ARBA00001933"/>
    </source>
</evidence>
<organism evidence="7 8">
    <name type="scientific">Sporomusa termitida</name>
    <dbReference type="NCBI Taxonomy" id="2377"/>
    <lineage>
        <taxon>Bacteria</taxon>
        <taxon>Bacillati</taxon>
        <taxon>Bacillota</taxon>
        <taxon>Negativicutes</taxon>
        <taxon>Selenomonadales</taxon>
        <taxon>Sporomusaceae</taxon>
        <taxon>Sporomusa</taxon>
    </lineage>
</organism>
<dbReference type="PANTHER" id="PTHR48097:SF9">
    <property type="entry name" value="L-THREONINE ALDOLASE"/>
    <property type="match status" value="1"/>
</dbReference>
<dbReference type="KEGG" id="sted:SPTER_24380"/>
<keyword evidence="4 7" id="KW-0456">Lyase</keyword>
<dbReference type="RefSeq" id="WP_144350620.1">
    <property type="nucleotide sequence ID" value="NZ_CP036259.1"/>
</dbReference>
<comment type="cofactor">
    <cofactor evidence="1">
        <name>pyridoxal 5'-phosphate</name>
        <dbReference type="ChEBI" id="CHEBI:597326"/>
    </cofactor>
</comment>
<evidence type="ECO:0000256" key="2">
    <source>
        <dbReference type="ARBA" id="ARBA00006966"/>
    </source>
</evidence>
<dbReference type="NCBIfam" id="NF041359">
    <property type="entry name" value="GntG_guanitoxin"/>
    <property type="match status" value="1"/>
</dbReference>
<accession>A0A517DUP9</accession>
<dbReference type="GO" id="GO:0006545">
    <property type="term" value="P:glycine biosynthetic process"/>
    <property type="evidence" value="ECO:0007669"/>
    <property type="project" value="TreeGrafter"/>
</dbReference>